<evidence type="ECO:0000313" key="2">
    <source>
        <dbReference type="EMBL" id="URE12910.1"/>
    </source>
</evidence>
<dbReference type="EMBL" id="CP097508">
    <property type="protein sequence ID" value="URE12910.1"/>
    <property type="molecule type" value="Genomic_DNA"/>
</dbReference>
<dbReference type="AlphaFoldDB" id="A0A9E7GDY3"/>
<evidence type="ECO:0000313" key="3">
    <source>
        <dbReference type="Proteomes" id="UP001055439"/>
    </source>
</evidence>
<gene>
    <name evidence="2" type="ORF">MUK42_04135</name>
    <name evidence="1" type="ORF">MUK42_32170</name>
</gene>
<accession>A0A9E7GDY3</accession>
<evidence type="ECO:0000313" key="1">
    <source>
        <dbReference type="EMBL" id="URD96009.1"/>
    </source>
</evidence>
<proteinExistence type="predicted"/>
<sequence>MSASSATLGVRNASLLARHRSLSVDVSSSSRPRFGTPLARRGRVSGLLDGIFLCLKKDFTQLFQVWASMWCSHLVIRSNYGNYC</sequence>
<dbReference type="Proteomes" id="UP001055439">
    <property type="component" value="Chromosome 4"/>
</dbReference>
<dbReference type="Proteomes" id="UP001055439">
    <property type="component" value="Chromosome 6"/>
</dbReference>
<keyword evidence="3" id="KW-1185">Reference proteome</keyword>
<name>A0A9E7GDY3_9LILI</name>
<protein>
    <submittedName>
        <fullName evidence="2">Uncharacterized protein</fullName>
    </submittedName>
</protein>
<organism evidence="2 3">
    <name type="scientific">Musa troglodytarum</name>
    <name type="common">fe'i banana</name>
    <dbReference type="NCBI Taxonomy" id="320322"/>
    <lineage>
        <taxon>Eukaryota</taxon>
        <taxon>Viridiplantae</taxon>
        <taxon>Streptophyta</taxon>
        <taxon>Embryophyta</taxon>
        <taxon>Tracheophyta</taxon>
        <taxon>Spermatophyta</taxon>
        <taxon>Magnoliopsida</taxon>
        <taxon>Liliopsida</taxon>
        <taxon>Zingiberales</taxon>
        <taxon>Musaceae</taxon>
        <taxon>Musa</taxon>
    </lineage>
</organism>
<reference evidence="2" key="1">
    <citation type="submission" date="2022-05" db="EMBL/GenBank/DDBJ databases">
        <title>The Musa troglodytarum L. genome provides insights into the mechanism of non-climacteric behaviour and enrichment of carotenoids.</title>
        <authorList>
            <person name="Wang J."/>
        </authorList>
    </citation>
    <scope>NUCLEOTIDE SEQUENCE</scope>
    <source>
        <tissue evidence="2">Leaf</tissue>
    </source>
</reference>
<dbReference type="EMBL" id="CP097506">
    <property type="protein sequence ID" value="URD96009.1"/>
    <property type="molecule type" value="Genomic_DNA"/>
</dbReference>